<dbReference type="InterPro" id="IPR051195">
    <property type="entry name" value="Fungal_stress_NST1"/>
</dbReference>
<feature type="compositionally biased region" description="Gly residues" evidence="1">
    <location>
        <begin position="82"/>
        <end position="94"/>
    </location>
</feature>
<reference evidence="2 3" key="1">
    <citation type="journal article" date="2023" name="Int. J. Mol. Sci.">
        <title>De Novo Assembly and Annotation of 11 Diverse Shrub Willow (Salix) Genomes Reveals Novel Gene Organization in Sex-Linked Regions.</title>
        <authorList>
            <person name="Hyden B."/>
            <person name="Feng K."/>
            <person name="Yates T.B."/>
            <person name="Jawdy S."/>
            <person name="Cereghino C."/>
            <person name="Smart L.B."/>
            <person name="Muchero W."/>
        </authorList>
    </citation>
    <scope>NUCLEOTIDE SEQUENCE [LARGE SCALE GENOMIC DNA]</scope>
    <source>
        <tissue evidence="2">Shoot tip</tissue>
    </source>
</reference>
<organism evidence="2 3">
    <name type="scientific">Salix udensis</name>
    <dbReference type="NCBI Taxonomy" id="889485"/>
    <lineage>
        <taxon>Eukaryota</taxon>
        <taxon>Viridiplantae</taxon>
        <taxon>Streptophyta</taxon>
        <taxon>Embryophyta</taxon>
        <taxon>Tracheophyta</taxon>
        <taxon>Spermatophyta</taxon>
        <taxon>Magnoliopsida</taxon>
        <taxon>eudicotyledons</taxon>
        <taxon>Gunneridae</taxon>
        <taxon>Pentapetalae</taxon>
        <taxon>rosids</taxon>
        <taxon>fabids</taxon>
        <taxon>Malpighiales</taxon>
        <taxon>Salicaceae</taxon>
        <taxon>Saliceae</taxon>
        <taxon>Salix</taxon>
    </lineage>
</organism>
<dbReference type="Proteomes" id="UP001162972">
    <property type="component" value="Chromosome 5"/>
</dbReference>
<dbReference type="AlphaFoldDB" id="A0AAD6P1K0"/>
<dbReference type="EMBL" id="JAPFFJ010000013">
    <property type="protein sequence ID" value="KAJ6413024.1"/>
    <property type="molecule type" value="Genomic_DNA"/>
</dbReference>
<evidence type="ECO:0000256" key="1">
    <source>
        <dbReference type="SAM" id="MobiDB-lite"/>
    </source>
</evidence>
<dbReference type="PANTHER" id="PTHR31780:SF10">
    <property type="entry name" value="LD36051P"/>
    <property type="match status" value="1"/>
</dbReference>
<accession>A0AAD6P1K0</accession>
<gene>
    <name evidence="2" type="ORF">OIU84_005942</name>
</gene>
<feature type="region of interest" description="Disordered" evidence="1">
    <location>
        <begin position="125"/>
        <end position="147"/>
    </location>
</feature>
<protein>
    <submittedName>
        <fullName evidence="2">Uncharacterized protein</fullName>
    </submittedName>
</protein>
<name>A0AAD6P1K0_9ROSI</name>
<feature type="compositionally biased region" description="Polar residues" evidence="1">
    <location>
        <begin position="210"/>
        <end position="221"/>
    </location>
</feature>
<evidence type="ECO:0000313" key="3">
    <source>
        <dbReference type="Proteomes" id="UP001162972"/>
    </source>
</evidence>
<feature type="region of interest" description="Disordered" evidence="1">
    <location>
        <begin position="194"/>
        <end position="245"/>
    </location>
</feature>
<comment type="caution">
    <text evidence="2">The sequence shown here is derived from an EMBL/GenBank/DDBJ whole genome shotgun (WGS) entry which is preliminary data.</text>
</comment>
<keyword evidence="3" id="KW-1185">Reference proteome</keyword>
<dbReference type="PANTHER" id="PTHR31780">
    <property type="entry name" value="STRESS RESPONSE PROTEIN NST1-RELATED"/>
    <property type="match status" value="1"/>
</dbReference>
<feature type="region of interest" description="Disordered" evidence="1">
    <location>
        <begin position="78"/>
        <end position="104"/>
    </location>
</feature>
<proteinExistence type="predicted"/>
<sequence>MLWRGSESESALIISGRTVKWPILEQGPRSGDGLVWLEEEEEWWCFRGHAALKKLLGRKLSVPPPLNLPSLRKEHERIDSLGSGGGHGSGGPGNGLRPSSSGMGWSKPAAIVVQEKEGLDVSGVNNGAESGNNYGGDQGVSNGVNKLSTGSSGGVYMPPTVRSVELTVVSDGSRGYSVANKVWKGEDFPSLQATLSSVSGPEKKQKDGLNQKQKQARNTVGNGLDEDGVDNQGLGHSVTSKKERKQQEYFCGSFAISSVES</sequence>
<evidence type="ECO:0000313" key="2">
    <source>
        <dbReference type="EMBL" id="KAJ6413024.1"/>
    </source>
</evidence>